<organism evidence="6 7">
    <name type="scientific">Penicillium cinerascens</name>
    <dbReference type="NCBI Taxonomy" id="70096"/>
    <lineage>
        <taxon>Eukaryota</taxon>
        <taxon>Fungi</taxon>
        <taxon>Dikarya</taxon>
        <taxon>Ascomycota</taxon>
        <taxon>Pezizomycotina</taxon>
        <taxon>Eurotiomycetes</taxon>
        <taxon>Eurotiomycetidae</taxon>
        <taxon>Eurotiales</taxon>
        <taxon>Aspergillaceae</taxon>
        <taxon>Penicillium</taxon>
    </lineage>
</organism>
<dbReference type="Gene3D" id="3.30.300.30">
    <property type="match status" value="2"/>
</dbReference>
<dbReference type="GO" id="GO:0044550">
    <property type="term" value="P:secondary metabolite biosynthetic process"/>
    <property type="evidence" value="ECO:0007669"/>
    <property type="project" value="TreeGrafter"/>
</dbReference>
<gene>
    <name evidence="6" type="ORF">N7498_003848</name>
</gene>
<dbReference type="InterPro" id="IPR010071">
    <property type="entry name" value="AA_adenyl_dom"/>
</dbReference>
<dbReference type="InterPro" id="IPR036736">
    <property type="entry name" value="ACP-like_sf"/>
</dbReference>
<name>A0A9W9N2Y9_9EURO</name>
<comment type="similarity">
    <text evidence="4">Belongs to the NRP synthetase family.</text>
</comment>
<reference evidence="6" key="2">
    <citation type="journal article" date="2023" name="IMA Fungus">
        <title>Comparative genomic study of the Penicillium genus elucidates a diverse pangenome and 15 lateral gene transfer events.</title>
        <authorList>
            <person name="Petersen C."/>
            <person name="Sorensen T."/>
            <person name="Nielsen M.R."/>
            <person name="Sondergaard T.E."/>
            <person name="Sorensen J.L."/>
            <person name="Fitzpatrick D.A."/>
            <person name="Frisvad J.C."/>
            <person name="Nielsen K.L."/>
        </authorList>
    </citation>
    <scope>NUCLEOTIDE SEQUENCE</scope>
    <source>
        <strain evidence="6">IBT 15544</strain>
    </source>
</reference>
<dbReference type="InterPro" id="IPR045851">
    <property type="entry name" value="AMP-bd_C_sf"/>
</dbReference>
<feature type="domain" description="Carrier" evidence="5">
    <location>
        <begin position="1540"/>
        <end position="1615"/>
    </location>
</feature>
<dbReference type="Gene3D" id="3.30.559.10">
    <property type="entry name" value="Chloramphenicol acetyltransferase-like domain"/>
    <property type="match status" value="2"/>
</dbReference>
<dbReference type="Pfam" id="PF00550">
    <property type="entry name" value="PP-binding"/>
    <property type="match status" value="2"/>
</dbReference>
<dbReference type="GeneID" id="83178211"/>
<dbReference type="GO" id="GO:0043041">
    <property type="term" value="P:amino acid activation for nonribosomal peptide biosynthetic process"/>
    <property type="evidence" value="ECO:0007669"/>
    <property type="project" value="TreeGrafter"/>
</dbReference>
<reference evidence="6" key="1">
    <citation type="submission" date="2022-12" db="EMBL/GenBank/DDBJ databases">
        <authorList>
            <person name="Petersen C."/>
        </authorList>
    </citation>
    <scope>NUCLEOTIDE SEQUENCE</scope>
    <source>
        <strain evidence="6">IBT 15544</strain>
    </source>
</reference>
<dbReference type="Proteomes" id="UP001150904">
    <property type="component" value="Unassembled WGS sequence"/>
</dbReference>
<dbReference type="PROSITE" id="PS00012">
    <property type="entry name" value="PHOSPHOPANTETHEINE"/>
    <property type="match status" value="1"/>
</dbReference>
<dbReference type="InterPro" id="IPR042099">
    <property type="entry name" value="ANL_N_sf"/>
</dbReference>
<comment type="caution">
    <text evidence="6">The sequence shown here is derived from an EMBL/GenBank/DDBJ whole genome shotgun (WGS) entry which is preliminary data.</text>
</comment>
<evidence type="ECO:0000256" key="2">
    <source>
        <dbReference type="ARBA" id="ARBA00022553"/>
    </source>
</evidence>
<sequence>MTPHATSESPTVSEREHRPQSICALIKANVRNQPNSIAANQGDRALTYEQLDKASLFLAALFDSHGIKAGDKIPIFLSRSLESVAAILALMRLGACFVPMDARAWSQARVDAVLRAVEPNIVVVCEGTELNAMGHPMIDAEGVRSTYDASFSEGEAPTMTGELDSPGDPEQPVYIIFTSGTTGNPKGVVIPRRCVENYVMQGCERGMPFNLGVGSDEKVLLLFSLAFDAAWGVFFSCLCHGGLLVLSEPERVLEDAKVCTILPATPSLLITLGDPKAYLRAKNIFLGGESPSPALIERWWSPQRRIFNCYGPTETTICTSMAELGPGSPIILGEAMAETELLILDEHLEESTEGEICISGPGLATGYYKNESLTAERFITWNGRRVYRTLDRARRAPEGIVFCGREDSMVKNRGYLINLDLDVLPILTSYPGVHSAAALMHEGRLVGAVMPESINVTEMRLHLSQSHDEFVVPDQIKAFQEIYRTSNGKVDLAKLRETFKTISNKTFSNITGGTRLEILQEAVAEALGHPVGSVTTQCSFWELGGNSLLAIKLLSSLSQKGYRVSFQEVFAPIPLALLSERLEPIGAPKEAQLASSMDTTQNDSFITSPITATQMGMIRSSIKSLGTSYMLVTIGLPWKSETGYSDEVRNAWKAALERHTIFRTTFDLIEGIQKISSEYYHDWESRWVTDEELPFALMAESDELIKSTGYEKDSNVFQPLNIFRLILNEKNTDATLLWLVHHSLVDGWSMSNIVKQVQALLEGETLRDVPAQFWQFSQHLSQQSKLTRDKELDFWTEAFSKVADAVPLTLPKPTDQTEEQRFGTTTVKVALELPQVEQICRIQNVTSAAMIHAAWALLLQSYTAQEQVTFGTVFSGRDFPLQGIDTIVGPTLNTCPFPMSLVNCNSKLNFLSSVQRLLLDISSHQWSAQEALQTIMPGSHSRVYQTTLFLEYNLPGFEDSTWKFSRTDIPEFGLTVIIQREGDHLLFQSLYNQTMYTKPVIQRMMVHFRNIFLALLDPQCQTLAQVRGRMLEPSEFLSLITNSPTFMDSYTGPSNLKDSFEIGVDQWPDAVAIESTARCITYRELDQLGNSVAQIIAVRTCPGDAVGIISDRSIEWLISVIAVIKAGAIYVPLDTKLPAERMRIMVQSARMKLCIFPSEDSHSKFQSIFQNNILLHQLLEGENPNMCSRLETVTKGEDVAYITFTSGSTGVPKGVQIPHQAVVSYLSYGPARMDARPGRRHSQMFSPGFDVNQAEIFGTLCYGATLVLADPADPFAHLSRVDATMITPSFLSVLDPSDLPNIDTILFAGEAVPQALTDRWANTKTVYNSYGPCECTIGCLFQPLKPHKEVTLGRTIPRVGVYLLDSQNQPVPIGVPGEICLSGIQIANGYIGAEMESVSRTRFIPDPFVPGHRMYRTGDCAVWTEDMEPRFLGRYDNQVKIRGYRVELNEIENVIRTVSPQVRRAVALVSNDNIIAFVEPENVDIPGLQKALRTKLPEYACPSTIVAFPALPTMPNQKLDRKALQSHLNLTMIKSQKPLTSLQSLVAQVWREAIGLPETVEIGEDSDFLALGGNSLSQIKAAQITSRRLNIKLPMGLFIWNTALSGLCEEITDYLPDESGLSDQRSFASSWKTAKTPYTSVSHIEEEFFKLSTSSPTPQAFNVACHLRLKGDIDPKLLEKAIAQATCREPVLQSSFRAVNDHVLRSQSHSSCEVIMDKLSEPSISSFASRPFDLSFGPLTRIMINQNSSWLDIVIAQHHAITDKVAMKLLLQNILEEYHRALGSDSETTGTAPAQEVPDYTVWAQWQKDHQSSLSMQNEHSTYWRTQLLDSPSPPFQSPGQSPRTYVGHSQSVKLKLPTLRGSMGLYVALVGMALAKVQGSRDVIVGIPHIDRTEPGTEYLLGCFLDRLPVRVNMVPESSDDFESLIKTVQTSIQNALVHSIPLKDIRKITGQDELFQVMVVYNRREDSIAKSITVPDIELESGLVKTTGAKFPLLVEFIEEEEHTTCDFEYMEDMVSDETVAFISQTMREILLSL</sequence>
<evidence type="ECO:0000313" key="6">
    <source>
        <dbReference type="EMBL" id="KAJ5212202.1"/>
    </source>
</evidence>
<evidence type="ECO:0000256" key="1">
    <source>
        <dbReference type="ARBA" id="ARBA00022450"/>
    </source>
</evidence>
<dbReference type="CDD" id="cd17653">
    <property type="entry name" value="A_NRPS_GliP_like"/>
    <property type="match status" value="1"/>
</dbReference>
<dbReference type="PROSITE" id="PS50075">
    <property type="entry name" value="CARRIER"/>
    <property type="match status" value="1"/>
</dbReference>
<dbReference type="InterPro" id="IPR006162">
    <property type="entry name" value="Ppantetheine_attach_site"/>
</dbReference>
<dbReference type="GO" id="GO:0005737">
    <property type="term" value="C:cytoplasm"/>
    <property type="evidence" value="ECO:0007669"/>
    <property type="project" value="TreeGrafter"/>
</dbReference>
<dbReference type="NCBIfam" id="TIGR01733">
    <property type="entry name" value="AA-adenyl-dom"/>
    <property type="match status" value="1"/>
</dbReference>
<dbReference type="SUPFAM" id="SSF52777">
    <property type="entry name" value="CoA-dependent acyltransferases"/>
    <property type="match status" value="4"/>
</dbReference>
<dbReference type="EMBL" id="JAPQKR010000008">
    <property type="protein sequence ID" value="KAJ5212202.1"/>
    <property type="molecule type" value="Genomic_DNA"/>
</dbReference>
<evidence type="ECO:0000256" key="4">
    <source>
        <dbReference type="ARBA" id="ARBA00029454"/>
    </source>
</evidence>
<dbReference type="Gene3D" id="1.10.1200.10">
    <property type="entry name" value="ACP-like"/>
    <property type="match status" value="2"/>
</dbReference>
<dbReference type="GO" id="GO:0031177">
    <property type="term" value="F:phosphopantetheine binding"/>
    <property type="evidence" value="ECO:0007669"/>
    <property type="project" value="TreeGrafter"/>
</dbReference>
<dbReference type="PANTHER" id="PTHR45527">
    <property type="entry name" value="NONRIBOSOMAL PEPTIDE SYNTHETASE"/>
    <property type="match status" value="1"/>
</dbReference>
<dbReference type="GO" id="GO:0016874">
    <property type="term" value="F:ligase activity"/>
    <property type="evidence" value="ECO:0007669"/>
    <property type="project" value="UniProtKB-KW"/>
</dbReference>
<protein>
    <recommendedName>
        <fullName evidence="5">Carrier domain-containing protein</fullName>
    </recommendedName>
</protein>
<dbReference type="InterPro" id="IPR001242">
    <property type="entry name" value="Condensation_dom"/>
</dbReference>
<evidence type="ECO:0000313" key="7">
    <source>
        <dbReference type="Proteomes" id="UP001150904"/>
    </source>
</evidence>
<dbReference type="InterPro" id="IPR023213">
    <property type="entry name" value="CAT-like_dom_sf"/>
</dbReference>
<accession>A0A9W9N2Y9</accession>
<dbReference type="InterPro" id="IPR020845">
    <property type="entry name" value="AMP-binding_CS"/>
</dbReference>
<proteinExistence type="inferred from homology"/>
<dbReference type="SUPFAM" id="SSF56801">
    <property type="entry name" value="Acetyl-CoA synthetase-like"/>
    <property type="match status" value="2"/>
</dbReference>
<dbReference type="InterPro" id="IPR009081">
    <property type="entry name" value="PP-bd_ACP"/>
</dbReference>
<dbReference type="PROSITE" id="PS00455">
    <property type="entry name" value="AMP_BINDING"/>
    <property type="match status" value="2"/>
</dbReference>
<dbReference type="Pfam" id="PF00668">
    <property type="entry name" value="Condensation"/>
    <property type="match status" value="2"/>
</dbReference>
<dbReference type="Gene3D" id="3.40.50.12780">
    <property type="entry name" value="N-terminal domain of ligase-like"/>
    <property type="match status" value="2"/>
</dbReference>
<keyword evidence="3" id="KW-0436">Ligase</keyword>
<dbReference type="PANTHER" id="PTHR45527:SF11">
    <property type="entry name" value="NONRIBOSOMAL PEPTIDE SYNTHETASE 5"/>
    <property type="match status" value="1"/>
</dbReference>
<dbReference type="InterPro" id="IPR000873">
    <property type="entry name" value="AMP-dep_synth/lig_dom"/>
</dbReference>
<keyword evidence="7" id="KW-1185">Reference proteome</keyword>
<dbReference type="SUPFAM" id="SSF47336">
    <property type="entry name" value="ACP-like"/>
    <property type="match status" value="2"/>
</dbReference>
<dbReference type="Gene3D" id="3.30.559.30">
    <property type="entry name" value="Nonribosomal peptide synthetase, condensation domain"/>
    <property type="match status" value="2"/>
</dbReference>
<evidence type="ECO:0000259" key="5">
    <source>
        <dbReference type="PROSITE" id="PS50075"/>
    </source>
</evidence>
<keyword evidence="1" id="KW-0596">Phosphopantetheine</keyword>
<dbReference type="OrthoDB" id="416786at2759"/>
<keyword evidence="2" id="KW-0597">Phosphoprotein</keyword>
<dbReference type="Pfam" id="PF00501">
    <property type="entry name" value="AMP-binding"/>
    <property type="match status" value="2"/>
</dbReference>
<evidence type="ECO:0000256" key="3">
    <source>
        <dbReference type="ARBA" id="ARBA00022598"/>
    </source>
</evidence>
<dbReference type="RefSeq" id="XP_058310372.1">
    <property type="nucleotide sequence ID" value="XM_058450910.1"/>
</dbReference>